<dbReference type="EMBL" id="VBRC01000007">
    <property type="protein sequence ID" value="TLK26507.1"/>
    <property type="molecule type" value="Genomic_DNA"/>
</dbReference>
<evidence type="ECO:0000256" key="2">
    <source>
        <dbReference type="SAM" id="SignalP"/>
    </source>
</evidence>
<dbReference type="Proteomes" id="UP000308000">
    <property type="component" value="Unassembled WGS sequence"/>
</dbReference>
<reference evidence="3 6" key="2">
    <citation type="submission" date="2020-08" db="EMBL/GenBank/DDBJ databases">
        <title>Genomic Encyclopedia of Type Strains, Phase IV (KMG-IV): sequencing the most valuable type-strain genomes for metagenomic binning, comparative biology and taxonomic classification.</title>
        <authorList>
            <person name="Goeker M."/>
        </authorList>
    </citation>
    <scope>NUCLEOTIDE SEQUENCE [LARGE SCALE GENOMIC DNA]</scope>
    <source>
        <strain evidence="3 6">DSM 105434</strain>
    </source>
</reference>
<dbReference type="RefSeq" id="WP_129118930.1">
    <property type="nucleotide sequence ID" value="NZ_BSUI01000010.1"/>
</dbReference>
<keyword evidence="2" id="KW-0732">Signal</keyword>
<name>A0AAJ5F4E7_9DEIO</name>
<sequence>MPKREVLGTSLVLLALTLSACGGGSAPSPNPGPNPSPNPNPNPTPGSGITARLAACPVVNNSSDPAASACLAGTYAGKTLSGADCSLTVRADGGYDYASPTLSYTFAASAQSIRIFGHNAIQGAQQVIWLIDDPMTANEPKELDFEARWGTGMTPKLEIQAMKHLAGGGSVSSTCTLNL</sequence>
<gene>
    <name evidence="4" type="ORF">FCS05_10925</name>
    <name evidence="3" type="ORF">HNQ10_002001</name>
</gene>
<feature type="compositionally biased region" description="Pro residues" evidence="1">
    <location>
        <begin position="28"/>
        <end position="44"/>
    </location>
</feature>
<dbReference type="Proteomes" id="UP000536909">
    <property type="component" value="Unassembled WGS sequence"/>
</dbReference>
<reference evidence="4 5" key="1">
    <citation type="submission" date="2019-04" db="EMBL/GenBank/DDBJ databases">
        <title>Deinococcus metalilatus MA1002 mutant No.5.</title>
        <authorList>
            <person name="Park W."/>
            <person name="Park C."/>
        </authorList>
    </citation>
    <scope>NUCLEOTIDE SEQUENCE [LARGE SCALE GENOMIC DNA]</scope>
    <source>
        <strain evidence="4 5">MA1002-m5</strain>
    </source>
</reference>
<proteinExistence type="predicted"/>
<dbReference type="AlphaFoldDB" id="A0AAJ5F4E7"/>
<feature type="region of interest" description="Disordered" evidence="1">
    <location>
        <begin position="23"/>
        <end position="49"/>
    </location>
</feature>
<organism evidence="4 5">
    <name type="scientific">Deinococcus metallilatus</name>
    <dbReference type="NCBI Taxonomy" id="1211322"/>
    <lineage>
        <taxon>Bacteria</taxon>
        <taxon>Thermotogati</taxon>
        <taxon>Deinococcota</taxon>
        <taxon>Deinococci</taxon>
        <taxon>Deinococcales</taxon>
        <taxon>Deinococcaceae</taxon>
        <taxon>Deinococcus</taxon>
    </lineage>
</organism>
<evidence type="ECO:0000313" key="4">
    <source>
        <dbReference type="EMBL" id="TLK26507.1"/>
    </source>
</evidence>
<dbReference type="PROSITE" id="PS51257">
    <property type="entry name" value="PROKAR_LIPOPROTEIN"/>
    <property type="match status" value="1"/>
</dbReference>
<keyword evidence="6" id="KW-1185">Reference proteome</keyword>
<accession>A0AAJ5F4E7</accession>
<protein>
    <submittedName>
        <fullName evidence="4">Uncharacterized protein</fullName>
    </submittedName>
</protein>
<evidence type="ECO:0000313" key="6">
    <source>
        <dbReference type="Proteomes" id="UP000536909"/>
    </source>
</evidence>
<feature type="chain" id="PRO_5042493649" evidence="2">
    <location>
        <begin position="21"/>
        <end position="179"/>
    </location>
</feature>
<feature type="signal peptide" evidence="2">
    <location>
        <begin position="1"/>
        <end position="20"/>
    </location>
</feature>
<evidence type="ECO:0000313" key="3">
    <source>
        <dbReference type="EMBL" id="MBB5295175.1"/>
    </source>
</evidence>
<dbReference type="EMBL" id="JACHFV010000006">
    <property type="protein sequence ID" value="MBB5295175.1"/>
    <property type="molecule type" value="Genomic_DNA"/>
</dbReference>
<evidence type="ECO:0000313" key="5">
    <source>
        <dbReference type="Proteomes" id="UP000308000"/>
    </source>
</evidence>
<evidence type="ECO:0000256" key="1">
    <source>
        <dbReference type="SAM" id="MobiDB-lite"/>
    </source>
</evidence>
<comment type="caution">
    <text evidence="4">The sequence shown here is derived from an EMBL/GenBank/DDBJ whole genome shotgun (WGS) entry which is preliminary data.</text>
</comment>